<accession>A0A8J1Y295</accession>
<dbReference type="AlphaFoldDB" id="A0A8J1Y295"/>
<keyword evidence="11" id="KW-1185">Reference proteome</keyword>
<dbReference type="PANTHER" id="PTHR11051">
    <property type="entry name" value="GLYCOSYL HYDROLASE-RELATED"/>
    <property type="match status" value="1"/>
</dbReference>
<evidence type="ECO:0000256" key="2">
    <source>
        <dbReference type="ARBA" id="ARBA00022801"/>
    </source>
</evidence>
<dbReference type="FunFam" id="1.50.10.10:FF:000023">
    <property type="entry name" value="Protein-glucosylgalactosylhydroxylysine glucosidase"/>
    <property type="match status" value="1"/>
</dbReference>
<dbReference type="EC" id="3.2.1.107" evidence="6"/>
<dbReference type="InterPro" id="IPR005195">
    <property type="entry name" value="Glyco_hydro_65_M"/>
</dbReference>
<keyword evidence="3" id="KW-0326">Glycosidase</keyword>
<evidence type="ECO:0000313" key="11">
    <source>
        <dbReference type="Proteomes" id="UP000749559"/>
    </source>
</evidence>
<reference evidence="10" key="1">
    <citation type="submission" date="2022-03" db="EMBL/GenBank/DDBJ databases">
        <authorList>
            <person name="Martin C."/>
        </authorList>
    </citation>
    <scope>NUCLEOTIDE SEQUENCE</scope>
</reference>
<dbReference type="GO" id="GO:0005975">
    <property type="term" value="P:carbohydrate metabolic process"/>
    <property type="evidence" value="ECO:0007669"/>
    <property type="project" value="InterPro"/>
</dbReference>
<name>A0A8J1Y295_OWEFU</name>
<proteinExistence type="inferred from homology"/>
<evidence type="ECO:0000256" key="6">
    <source>
        <dbReference type="ARBA" id="ARBA00066430"/>
    </source>
</evidence>
<sequence>MPVVGNGHMAMSVYNDSIFLDGVYNGRGEFSRRARIPAEAALRVNFSSSVTNIQRRFRFNLDTGVFEENITLPHCDIVHRTYCHKYYTRVFIQEIIMTPRTGQIQQCKLQLDHLRDNYTDDFEIFKKEPFNNADWTRRLRTHVAEGDGASPRDVYMFFDDIPRDLSLPRNAQNPQRNVFVMTLDTDRSRAERAYTEVQRVLSTTNGYNELYKDHLDAWRILWQYARIEIEGNVRLAKVTKAALYYMMSSLPPLVRETGGPQDTYQPANPFMGLARSGLGAGCNTTDYNGHVFWDHEMFMMPPMTILYPSIGKEMLMYRMNRRSAAKERASQTGNQGERFPWESAITGREITTSYAKFQQEYAHHITGAVGWAARNYYSATRDQEFMDSNGGCDFSKEIARFWQNKMKWNNTKARWDLNECQGPNDLHSYVNNNAYTNALATLSIQWARYVACLCRRNEKDEIPDEWMRRSVDLYMPYNDRYRRHDEFDDYEYRAGNQSLKQADTTLLHYPLGWNTTKEIMRNDLEFYEGKLNSNPPALTYSVHAIGWLRVPDKSRADSMFERSYSSYVQEPFKTWTEYPNYQGSVNFLPGMGGFLSTLLFGYAGIHIKPEEMMVYPPTLPPGVNTMRIYGVHYLGNSLEFEIQSSGVTLRNTGGDGKHQLRVRLNNTMEGGRPEEREFRQGSSIQATNTGLTIFSTTVTNCKPPDDTLRVRYSPVSYMVAPSGPQKLNDGPQKLISGPQELYGGTQKLYREPQWPQEAIQWPPEAIQQPPEATRWPPESI</sequence>
<comment type="function">
    <text evidence="5">Catalyzes the hydrolysis of glucose from the disaccharide unit linked to hydroxylysine residues of collagen and collagen-like proteins.</text>
</comment>
<protein>
    <recommendedName>
        <fullName evidence="7">Protein-glucosylgalactosylhydroxylysine glucosidase</fullName>
        <ecNumber evidence="6">3.2.1.107</ecNumber>
    </recommendedName>
    <alternativeName>
        <fullName evidence="8">Acid trehalase-like protein 1</fullName>
    </alternativeName>
</protein>
<dbReference type="SUPFAM" id="SSF48208">
    <property type="entry name" value="Six-hairpin glycosidases"/>
    <property type="match status" value="1"/>
</dbReference>
<dbReference type="GO" id="GO:0047402">
    <property type="term" value="F:protein-glucosylgalactosylhydroxylysine glucosidase activity"/>
    <property type="evidence" value="ECO:0007669"/>
    <property type="project" value="UniProtKB-EC"/>
</dbReference>
<dbReference type="PANTHER" id="PTHR11051:SF8">
    <property type="entry name" value="PROTEIN-GLUCOSYLGALACTOSYLHYDROXYLYSINE GLUCOSIDASE"/>
    <property type="match status" value="1"/>
</dbReference>
<keyword evidence="2" id="KW-0378">Hydrolase</keyword>
<comment type="catalytic activity">
    <reaction evidence="4">
        <text>(5R)-5-O-[alpha-D-glucosyl-(1-&gt;2)-beta-D-galactosyl]-5-hydroxy-L-lysyl-[collagen] + H2O = (5R)-5-O-(beta-D-galactosyl)-5-hydroxy-L-lysyl-[collagen] + D-glucose</text>
        <dbReference type="Rhea" id="RHEA:11068"/>
        <dbReference type="Rhea" id="RHEA-COMP:12753"/>
        <dbReference type="Rhea" id="RHEA-COMP:12754"/>
        <dbReference type="ChEBI" id="CHEBI:4167"/>
        <dbReference type="ChEBI" id="CHEBI:15377"/>
        <dbReference type="ChEBI" id="CHEBI:133443"/>
        <dbReference type="ChEBI" id="CHEBI:133452"/>
        <dbReference type="EC" id="3.2.1.107"/>
    </reaction>
</comment>
<comment type="similarity">
    <text evidence="1">Belongs to the glycosyl hydrolase 65 family.</text>
</comment>
<organism evidence="10 11">
    <name type="scientific">Owenia fusiformis</name>
    <name type="common">Polychaete worm</name>
    <dbReference type="NCBI Taxonomy" id="6347"/>
    <lineage>
        <taxon>Eukaryota</taxon>
        <taxon>Metazoa</taxon>
        <taxon>Spiralia</taxon>
        <taxon>Lophotrochozoa</taxon>
        <taxon>Annelida</taxon>
        <taxon>Polychaeta</taxon>
        <taxon>Sedentaria</taxon>
        <taxon>Canalipalpata</taxon>
        <taxon>Sabellida</taxon>
        <taxon>Oweniida</taxon>
        <taxon>Oweniidae</taxon>
        <taxon>Owenia</taxon>
    </lineage>
</organism>
<dbReference type="Gene3D" id="1.50.10.10">
    <property type="match status" value="1"/>
</dbReference>
<dbReference type="Proteomes" id="UP000749559">
    <property type="component" value="Unassembled WGS sequence"/>
</dbReference>
<evidence type="ECO:0000256" key="7">
    <source>
        <dbReference type="ARBA" id="ARBA00071505"/>
    </source>
</evidence>
<dbReference type="Pfam" id="PF03632">
    <property type="entry name" value="Glyco_hydro_65m"/>
    <property type="match status" value="1"/>
</dbReference>
<evidence type="ECO:0000256" key="5">
    <source>
        <dbReference type="ARBA" id="ARBA00053339"/>
    </source>
</evidence>
<dbReference type="OrthoDB" id="200349at2759"/>
<feature type="domain" description="Glycoside hydrolase family 65 central catalytic" evidence="9">
    <location>
        <begin position="281"/>
        <end position="490"/>
    </location>
</feature>
<evidence type="ECO:0000256" key="1">
    <source>
        <dbReference type="ARBA" id="ARBA00006768"/>
    </source>
</evidence>
<evidence type="ECO:0000259" key="9">
    <source>
        <dbReference type="Pfam" id="PF03632"/>
    </source>
</evidence>
<comment type="caution">
    <text evidence="10">The sequence shown here is derived from an EMBL/GenBank/DDBJ whole genome shotgun (WGS) entry which is preliminary data.</text>
</comment>
<dbReference type="InterPro" id="IPR012341">
    <property type="entry name" value="6hp_glycosidase-like_sf"/>
</dbReference>
<evidence type="ECO:0000313" key="10">
    <source>
        <dbReference type="EMBL" id="CAH1773057.1"/>
    </source>
</evidence>
<evidence type="ECO:0000256" key="3">
    <source>
        <dbReference type="ARBA" id="ARBA00023295"/>
    </source>
</evidence>
<evidence type="ECO:0000256" key="4">
    <source>
        <dbReference type="ARBA" id="ARBA00051415"/>
    </source>
</evidence>
<dbReference type="EMBL" id="CAIIXF020000001">
    <property type="protein sequence ID" value="CAH1773057.1"/>
    <property type="molecule type" value="Genomic_DNA"/>
</dbReference>
<gene>
    <name evidence="10" type="ORF">OFUS_LOCUS706</name>
</gene>
<dbReference type="InterPro" id="IPR008928">
    <property type="entry name" value="6-hairpin_glycosidase_sf"/>
</dbReference>
<evidence type="ECO:0000256" key="8">
    <source>
        <dbReference type="ARBA" id="ARBA00079982"/>
    </source>
</evidence>